<feature type="compositionally biased region" description="Low complexity" evidence="1">
    <location>
        <begin position="984"/>
        <end position="1000"/>
    </location>
</feature>
<dbReference type="Pfam" id="PF22123">
    <property type="entry name" value="Exu_RNase_H_like"/>
    <property type="match status" value="2"/>
</dbReference>
<dbReference type="AlphaFoldDB" id="A0A182XYN5"/>
<feature type="compositionally biased region" description="Polar residues" evidence="1">
    <location>
        <begin position="1001"/>
        <end position="1031"/>
    </location>
</feature>
<feature type="domain" description="Exuperantia RNAse H-like" evidence="3">
    <location>
        <begin position="478"/>
        <end position="638"/>
    </location>
</feature>
<dbReference type="PANTHER" id="PTHR12384">
    <property type="entry name" value="MATERNAL PROTEIN EXUPERANTIA"/>
    <property type="match status" value="1"/>
</dbReference>
<dbReference type="Proteomes" id="UP000076408">
    <property type="component" value="Unassembled WGS sequence"/>
</dbReference>
<evidence type="ECO:0008006" key="6">
    <source>
        <dbReference type="Google" id="ProtNLM"/>
    </source>
</evidence>
<evidence type="ECO:0000313" key="4">
    <source>
        <dbReference type="EnsemblMetazoa" id="ASTEI01321-PA"/>
    </source>
</evidence>
<evidence type="ECO:0000259" key="3">
    <source>
        <dbReference type="Pfam" id="PF22123"/>
    </source>
</evidence>
<accession>A0A182XYN5</accession>
<feature type="region of interest" description="Disordered" evidence="1">
    <location>
        <begin position="878"/>
        <end position="1031"/>
    </location>
</feature>
<evidence type="ECO:0000256" key="1">
    <source>
        <dbReference type="SAM" id="MobiDB-lite"/>
    </source>
</evidence>
<feature type="domain" description="Exuperantia RNAse H-like" evidence="3">
    <location>
        <begin position="54"/>
        <end position="207"/>
    </location>
</feature>
<name>A0A182XYN5_ANOST</name>
<feature type="compositionally biased region" description="Low complexity" evidence="1">
    <location>
        <begin position="915"/>
        <end position="951"/>
    </location>
</feature>
<dbReference type="InterPro" id="IPR037998">
    <property type="entry name" value="Exu"/>
</dbReference>
<dbReference type="VEuPathDB" id="VectorBase:ASTEI20_041735"/>
<dbReference type="GO" id="GO:0045450">
    <property type="term" value="P:bicoid mRNA localization"/>
    <property type="evidence" value="ECO:0007669"/>
    <property type="project" value="InterPro"/>
</dbReference>
<feature type="compositionally biased region" description="Basic and acidic residues" evidence="1">
    <location>
        <begin position="714"/>
        <end position="735"/>
    </location>
</feature>
<dbReference type="Pfam" id="PF18609">
    <property type="entry name" value="SAM_Exu"/>
    <property type="match status" value="1"/>
</dbReference>
<feature type="compositionally biased region" description="Polar residues" evidence="1">
    <location>
        <begin position="400"/>
        <end position="424"/>
    </location>
</feature>
<organism evidence="4 5">
    <name type="scientific">Anopheles stephensi</name>
    <name type="common">Indo-Pakistan malaria mosquito</name>
    <dbReference type="NCBI Taxonomy" id="30069"/>
    <lineage>
        <taxon>Eukaryota</taxon>
        <taxon>Metazoa</taxon>
        <taxon>Ecdysozoa</taxon>
        <taxon>Arthropoda</taxon>
        <taxon>Hexapoda</taxon>
        <taxon>Insecta</taxon>
        <taxon>Pterygota</taxon>
        <taxon>Neoptera</taxon>
        <taxon>Endopterygota</taxon>
        <taxon>Diptera</taxon>
        <taxon>Nematocera</taxon>
        <taxon>Culicoidea</taxon>
        <taxon>Culicidae</taxon>
        <taxon>Anophelinae</taxon>
        <taxon>Anopheles</taxon>
    </lineage>
</organism>
<protein>
    <recommendedName>
        <fullName evidence="6">Exuperantia SAM-like domain-containing protein</fullName>
    </recommendedName>
</protein>
<feature type="compositionally biased region" description="Low complexity" evidence="1">
    <location>
        <begin position="739"/>
        <end position="748"/>
    </location>
</feature>
<reference evidence="4" key="2">
    <citation type="submission" date="2020-05" db="UniProtKB">
        <authorList>
            <consortium name="EnsemblMetazoa"/>
        </authorList>
    </citation>
    <scope>IDENTIFICATION</scope>
    <source>
        <strain evidence="4">Indian</strain>
    </source>
</reference>
<dbReference type="GO" id="GO:0042803">
    <property type="term" value="F:protein homodimerization activity"/>
    <property type="evidence" value="ECO:0007669"/>
    <property type="project" value="InterPro"/>
</dbReference>
<feature type="compositionally biased region" description="Polar residues" evidence="1">
    <location>
        <begin position="887"/>
        <end position="903"/>
    </location>
</feature>
<feature type="region of interest" description="Disordered" evidence="1">
    <location>
        <begin position="672"/>
        <end position="754"/>
    </location>
</feature>
<dbReference type="STRING" id="30069.A0A182XYN5"/>
<feature type="compositionally biased region" description="Basic and acidic residues" evidence="1">
    <location>
        <begin position="1"/>
        <end position="20"/>
    </location>
</feature>
<dbReference type="InterPro" id="IPR040941">
    <property type="entry name" value="SAM_Exu"/>
</dbReference>
<feature type="compositionally biased region" description="Basic residues" evidence="1">
    <location>
        <begin position="970"/>
        <end position="980"/>
    </location>
</feature>
<dbReference type="VEuPathDB" id="VectorBase:ASTEI20_036510"/>
<dbReference type="PANTHER" id="PTHR12384:SF2">
    <property type="entry name" value="MATERNAL PROTEIN EXUPERANTIA"/>
    <property type="match status" value="1"/>
</dbReference>
<feature type="compositionally biased region" description="Low complexity" evidence="1">
    <location>
        <begin position="676"/>
        <end position="704"/>
    </location>
</feature>
<feature type="region of interest" description="Disordered" evidence="1">
    <location>
        <begin position="277"/>
        <end position="424"/>
    </location>
</feature>
<proteinExistence type="predicted"/>
<evidence type="ECO:0000313" key="5">
    <source>
        <dbReference type="Proteomes" id="UP000076408"/>
    </source>
</evidence>
<dbReference type="VEuPathDB" id="VectorBase:ASTEI01321"/>
<sequence length="1087" mass="124838">MVVGLEESKVGVDEEQHYEDSSSDECDTPAGVLSSKFDKTDLSINTNPLPHGKYTLIGIDIDTTGRRLIDEIVQISAFTPDKQYAQYIMPLMNLNPAARQRHQVRVITVGFFRMLKSMQTYRVMKTKMEIAALNEFIDWLEARRREDEGSEGIVLVYHEQRKFVPYMVIEALKKYKLLDRFAESVKSFVNGFKLAEEKCTKTIKVKAVTYRRVLAESGHDYESLRQLWQEKKREGVEAVINEIAELKEDERSELVELLDCHYDPDKQAFKPIVKRMKRRPSRGQPFFSNKNGNVPQQQNGNAQVAKENRKPFHGYQNNQKNFNNQHNGNNMMNKQQNQHQNQQHQQYYNGPSSPEASMRNEGGSPGKRFYQRNSRRRRGGNGQNQNQNQNQQNGGQNQQPMKNHNGNRHSYANSNRHNNHQFQQPIPSLDESKVDVDEEQHYADSSFDECDTPAGVLSSKFDKTDLSINTNPLPHGKYTLIGIDIDTTGRRLIDEIVQISAFTPDKQYAQYIMPLMNLNPAARQRHQVRVITVGFFRMLKSMQTYRVMKTKMEIAALNEFIDWLEARRREDEGSEGIVLVYHEQRKFVPYMVIEALKKYKLLDRFAESVKSFVNGFKLAEEKCTKTIKYLTIRQLAMIVLDEKEGSREGYEGNAAYRARMAFEISRRLATAEPKEAASASSSTETEPNVSASSEEATNSSSTAEDAVKVTRQPENAEHSAEEENEQKESEKKEGADAPATATSTSSASRPLTEEDREKMCTVLCEYASPISNEISELDEQEKNLVRQNSLRPVFLLYFKTTIYHRVKAVTYRRVLAESGHDYESLRQLWQEKKREGVEAVINEIAELKEDERSELVELLDCHYDPDKQAFKPIVKRMKRRPSRGQPFFSNKNGNVPQQQNGNAQVAKENRKPFHGYQNNQKNFNNQHNGNNMMNKQQNQHQNQQHQQYYNGPSSPEASMRNEGGSPGKRFYQRNSRRRRGGNGQNQNQSQNQQNGGQNQQPMKNHNGNRHSYANSNRHNNHQFQQPIPSALTSFDGGGRDLLRSFVRRIDAGLITYMTATKIRAMMIRKKFVPPVALGRLGTGLSVL</sequence>
<feature type="compositionally biased region" description="Low complexity" evidence="1">
    <location>
        <begin position="383"/>
        <end position="399"/>
    </location>
</feature>
<feature type="domain" description="Exuperantia SAM-like" evidence="2">
    <location>
        <begin position="791"/>
        <end position="862"/>
    </location>
</feature>
<feature type="compositionally biased region" description="Low complexity" evidence="1">
    <location>
        <begin position="314"/>
        <end position="350"/>
    </location>
</feature>
<feature type="region of interest" description="Disordered" evidence="1">
    <location>
        <begin position="1"/>
        <end position="29"/>
    </location>
</feature>
<dbReference type="VEuPathDB" id="VectorBase:ASTE005860"/>
<dbReference type="InterPro" id="IPR054362">
    <property type="entry name" value="Exu_RNase_H-like"/>
</dbReference>
<feature type="compositionally biased region" description="Basic residues" evidence="1">
    <location>
        <begin position="369"/>
        <end position="379"/>
    </location>
</feature>
<dbReference type="GO" id="GO:0003723">
    <property type="term" value="F:RNA binding"/>
    <property type="evidence" value="ECO:0007669"/>
    <property type="project" value="InterPro"/>
</dbReference>
<keyword evidence="5" id="KW-1185">Reference proteome</keyword>
<evidence type="ECO:0000259" key="2">
    <source>
        <dbReference type="Pfam" id="PF18609"/>
    </source>
</evidence>
<reference evidence="5" key="1">
    <citation type="journal article" date="2014" name="Genome Biol.">
        <title>Genome analysis of a major urban malaria vector mosquito, Anopheles stephensi.</title>
        <authorList>
            <person name="Jiang X."/>
            <person name="Peery A."/>
            <person name="Hall A.B."/>
            <person name="Sharma A."/>
            <person name="Chen X.G."/>
            <person name="Waterhouse R.M."/>
            <person name="Komissarov A."/>
            <person name="Riehle M.M."/>
            <person name="Shouche Y."/>
            <person name="Sharakhova M.V."/>
            <person name="Lawson D."/>
            <person name="Pakpour N."/>
            <person name="Arensburger P."/>
            <person name="Davidson V.L."/>
            <person name="Eiglmeier K."/>
            <person name="Emrich S."/>
            <person name="George P."/>
            <person name="Kennedy R.C."/>
            <person name="Mane S.P."/>
            <person name="Maslen G."/>
            <person name="Oringanje C."/>
            <person name="Qi Y."/>
            <person name="Settlage R."/>
            <person name="Tojo M."/>
            <person name="Tubio J.M."/>
            <person name="Unger M.F."/>
            <person name="Wang B."/>
            <person name="Vernick K.D."/>
            <person name="Ribeiro J.M."/>
            <person name="James A.A."/>
            <person name="Michel K."/>
            <person name="Riehle M.A."/>
            <person name="Luckhart S."/>
            <person name="Sharakhov I.V."/>
            <person name="Tu Z."/>
        </authorList>
    </citation>
    <scope>NUCLEOTIDE SEQUENCE [LARGE SCALE GENOMIC DNA]</scope>
    <source>
        <strain evidence="5">Indian</strain>
    </source>
</reference>
<feature type="compositionally biased region" description="Polar residues" evidence="1">
    <location>
        <begin position="286"/>
        <end position="302"/>
    </location>
</feature>
<dbReference type="EnsemblMetazoa" id="ASTEI01321-RA">
    <property type="protein sequence ID" value="ASTEI01321-PA"/>
    <property type="gene ID" value="ASTEI01321"/>
</dbReference>